<comment type="similarity">
    <text evidence="13">Belongs to the polysaccharide monooxygenase AA9 family.</text>
</comment>
<evidence type="ECO:0000256" key="13">
    <source>
        <dbReference type="ARBA" id="ARBA00044502"/>
    </source>
</evidence>
<evidence type="ECO:0000256" key="2">
    <source>
        <dbReference type="ARBA" id="ARBA00004613"/>
    </source>
</evidence>
<dbReference type="PANTHER" id="PTHR33353">
    <property type="entry name" value="PUTATIVE (AFU_ORTHOLOGUE AFUA_1G12560)-RELATED"/>
    <property type="match status" value="1"/>
</dbReference>
<keyword evidence="3" id="KW-0964">Secreted</keyword>
<keyword evidence="6" id="KW-0136">Cellulose degradation</keyword>
<dbReference type="STRING" id="1884261.A0A5C3Q5W6"/>
<dbReference type="CDD" id="cd21175">
    <property type="entry name" value="LPMO_AA9"/>
    <property type="match status" value="1"/>
</dbReference>
<feature type="signal peptide" evidence="16">
    <location>
        <begin position="1"/>
        <end position="16"/>
    </location>
</feature>
<evidence type="ECO:0000313" key="19">
    <source>
        <dbReference type="Proteomes" id="UP000305067"/>
    </source>
</evidence>
<comment type="catalytic activity">
    <reaction evidence="14">
        <text>[(1-&gt;4)-beta-D-glucosyl]n+m + reduced acceptor + O2 = 4-dehydro-beta-D-glucosyl-[(1-&gt;4)-beta-D-glucosyl]n-1 + [(1-&gt;4)-beta-D-glucosyl]m + acceptor + H2O.</text>
        <dbReference type="EC" id="1.14.99.56"/>
    </reaction>
</comment>
<dbReference type="InterPro" id="IPR005103">
    <property type="entry name" value="AA9_LPMO"/>
</dbReference>
<feature type="domain" description="Auxiliary Activity family 9 catalytic" evidence="17">
    <location>
        <begin position="17"/>
        <end position="227"/>
    </location>
</feature>
<reference evidence="18 19" key="1">
    <citation type="journal article" date="2019" name="Nat. Ecol. Evol.">
        <title>Megaphylogeny resolves global patterns of mushroom evolution.</title>
        <authorList>
            <person name="Varga T."/>
            <person name="Krizsan K."/>
            <person name="Foldi C."/>
            <person name="Dima B."/>
            <person name="Sanchez-Garcia M."/>
            <person name="Sanchez-Ramirez S."/>
            <person name="Szollosi G.J."/>
            <person name="Szarkandi J.G."/>
            <person name="Papp V."/>
            <person name="Albert L."/>
            <person name="Andreopoulos W."/>
            <person name="Angelini C."/>
            <person name="Antonin V."/>
            <person name="Barry K.W."/>
            <person name="Bougher N.L."/>
            <person name="Buchanan P."/>
            <person name="Buyck B."/>
            <person name="Bense V."/>
            <person name="Catcheside P."/>
            <person name="Chovatia M."/>
            <person name="Cooper J."/>
            <person name="Damon W."/>
            <person name="Desjardin D."/>
            <person name="Finy P."/>
            <person name="Geml J."/>
            <person name="Haridas S."/>
            <person name="Hughes K."/>
            <person name="Justo A."/>
            <person name="Karasinski D."/>
            <person name="Kautmanova I."/>
            <person name="Kiss B."/>
            <person name="Kocsube S."/>
            <person name="Kotiranta H."/>
            <person name="LaButti K.M."/>
            <person name="Lechner B.E."/>
            <person name="Liimatainen K."/>
            <person name="Lipzen A."/>
            <person name="Lukacs Z."/>
            <person name="Mihaltcheva S."/>
            <person name="Morgado L.N."/>
            <person name="Niskanen T."/>
            <person name="Noordeloos M.E."/>
            <person name="Ohm R.A."/>
            <person name="Ortiz-Santana B."/>
            <person name="Ovrebo C."/>
            <person name="Racz N."/>
            <person name="Riley R."/>
            <person name="Savchenko A."/>
            <person name="Shiryaev A."/>
            <person name="Soop K."/>
            <person name="Spirin V."/>
            <person name="Szebenyi C."/>
            <person name="Tomsovsky M."/>
            <person name="Tulloss R.E."/>
            <person name="Uehling J."/>
            <person name="Grigoriev I.V."/>
            <person name="Vagvolgyi C."/>
            <person name="Papp T."/>
            <person name="Martin F.M."/>
            <person name="Miettinen O."/>
            <person name="Hibbett D.S."/>
            <person name="Nagy L.G."/>
        </authorList>
    </citation>
    <scope>NUCLEOTIDE SEQUENCE [LARGE SCALE GENOMIC DNA]</scope>
    <source>
        <strain evidence="18 19">CBS 309.79</strain>
    </source>
</reference>
<comment type="cofactor">
    <cofactor evidence="1">
        <name>Cu(2+)</name>
        <dbReference type="ChEBI" id="CHEBI:29036"/>
    </cofactor>
</comment>
<dbReference type="GO" id="GO:0046872">
    <property type="term" value="F:metal ion binding"/>
    <property type="evidence" value="ECO:0007669"/>
    <property type="project" value="UniProtKB-KW"/>
</dbReference>
<feature type="chain" id="PRO_5022857029" description="lytic cellulose monooxygenase (C4-dehydrogenating)" evidence="16">
    <location>
        <begin position="17"/>
        <end position="238"/>
    </location>
</feature>
<evidence type="ECO:0000256" key="5">
    <source>
        <dbReference type="ARBA" id="ARBA00022729"/>
    </source>
</evidence>
<evidence type="ECO:0000256" key="15">
    <source>
        <dbReference type="ARBA" id="ARBA00047174"/>
    </source>
</evidence>
<dbReference type="Gene3D" id="2.70.50.70">
    <property type="match status" value="1"/>
</dbReference>
<evidence type="ECO:0000256" key="3">
    <source>
        <dbReference type="ARBA" id="ARBA00022525"/>
    </source>
</evidence>
<evidence type="ECO:0000256" key="6">
    <source>
        <dbReference type="ARBA" id="ARBA00023001"/>
    </source>
</evidence>
<dbReference type="EMBL" id="ML178858">
    <property type="protein sequence ID" value="TFK96547.1"/>
    <property type="molecule type" value="Genomic_DNA"/>
</dbReference>
<evidence type="ECO:0000256" key="12">
    <source>
        <dbReference type="ARBA" id="ARBA00023326"/>
    </source>
</evidence>
<evidence type="ECO:0000256" key="10">
    <source>
        <dbReference type="ARBA" id="ARBA00023157"/>
    </source>
</evidence>
<keyword evidence="18" id="KW-0378">Hydrolase</keyword>
<evidence type="ECO:0000256" key="14">
    <source>
        <dbReference type="ARBA" id="ARBA00045077"/>
    </source>
</evidence>
<keyword evidence="8" id="KW-0186">Copper</keyword>
<sequence length="238" mass="24610">MKSFVALLAAAGLANAHFTMQYLFVNGVDQGRNVGIRIPPSNSPVEDINSPNIRCNVNGGTGVAQTVNVPSGATVEFEWHEHAERTGAGTPALSAGHYGPVQVYIAKAPSTAATFDGSGTVWTKLASSGLVNPSTQQWASSVVSNNQGRHSAKLPASLPAGEYLLRAEILALHAAGSYPGAQFYIGCAQIKIASGGSANPPKVALPGAYSPTDPGIKINIHWPLPQTYTAPGPAVWSA</sequence>
<evidence type="ECO:0000256" key="1">
    <source>
        <dbReference type="ARBA" id="ARBA00001973"/>
    </source>
</evidence>
<evidence type="ECO:0000256" key="8">
    <source>
        <dbReference type="ARBA" id="ARBA00023008"/>
    </source>
</evidence>
<dbReference type="Proteomes" id="UP000305067">
    <property type="component" value="Unassembled WGS sequence"/>
</dbReference>
<keyword evidence="10" id="KW-1015">Disulfide bond</keyword>
<evidence type="ECO:0000313" key="18">
    <source>
        <dbReference type="EMBL" id="TFK96547.1"/>
    </source>
</evidence>
<dbReference type="InterPro" id="IPR049892">
    <property type="entry name" value="AA9"/>
</dbReference>
<evidence type="ECO:0000256" key="9">
    <source>
        <dbReference type="ARBA" id="ARBA00023033"/>
    </source>
</evidence>
<dbReference type="AlphaFoldDB" id="A0A5C3Q5W6"/>
<evidence type="ECO:0000256" key="11">
    <source>
        <dbReference type="ARBA" id="ARBA00023277"/>
    </source>
</evidence>
<evidence type="ECO:0000256" key="7">
    <source>
        <dbReference type="ARBA" id="ARBA00023002"/>
    </source>
</evidence>
<keyword evidence="11" id="KW-0119">Carbohydrate metabolism</keyword>
<evidence type="ECO:0000256" key="4">
    <source>
        <dbReference type="ARBA" id="ARBA00022723"/>
    </source>
</evidence>
<keyword evidence="4" id="KW-0479">Metal-binding</keyword>
<keyword evidence="19" id="KW-1185">Reference proteome</keyword>
<organism evidence="18 19">
    <name type="scientific">Pterulicium gracile</name>
    <dbReference type="NCBI Taxonomy" id="1884261"/>
    <lineage>
        <taxon>Eukaryota</taxon>
        <taxon>Fungi</taxon>
        <taxon>Dikarya</taxon>
        <taxon>Basidiomycota</taxon>
        <taxon>Agaricomycotina</taxon>
        <taxon>Agaricomycetes</taxon>
        <taxon>Agaricomycetidae</taxon>
        <taxon>Agaricales</taxon>
        <taxon>Pleurotineae</taxon>
        <taxon>Pterulaceae</taxon>
        <taxon>Pterulicium</taxon>
    </lineage>
</organism>
<evidence type="ECO:0000256" key="16">
    <source>
        <dbReference type="SAM" id="SignalP"/>
    </source>
</evidence>
<keyword evidence="7" id="KW-0560">Oxidoreductase</keyword>
<proteinExistence type="inferred from homology"/>
<name>A0A5C3Q5W6_9AGAR</name>
<comment type="subcellular location">
    <subcellularLocation>
        <location evidence="2">Secreted</location>
    </subcellularLocation>
</comment>
<accession>A0A5C3Q5W6</accession>
<dbReference type="OrthoDB" id="4849160at2759"/>
<dbReference type="PANTHER" id="PTHR33353:SF10">
    <property type="entry name" value="ENDO-BETA-1,4-GLUCANASE D"/>
    <property type="match status" value="1"/>
</dbReference>
<evidence type="ECO:0000259" key="17">
    <source>
        <dbReference type="Pfam" id="PF03443"/>
    </source>
</evidence>
<dbReference type="EC" id="1.14.99.56" evidence="15"/>
<protein>
    <recommendedName>
        <fullName evidence="15">lytic cellulose monooxygenase (C4-dehydrogenating)</fullName>
        <ecNumber evidence="15">1.14.99.56</ecNumber>
    </recommendedName>
</protein>
<keyword evidence="9" id="KW-0503">Monooxygenase</keyword>
<gene>
    <name evidence="18" type="ORF">BDV98DRAFT_597454</name>
</gene>
<dbReference type="GO" id="GO:0030245">
    <property type="term" value="P:cellulose catabolic process"/>
    <property type="evidence" value="ECO:0007669"/>
    <property type="project" value="UniProtKB-KW"/>
</dbReference>
<dbReference type="GO" id="GO:0004497">
    <property type="term" value="F:monooxygenase activity"/>
    <property type="evidence" value="ECO:0007669"/>
    <property type="project" value="UniProtKB-KW"/>
</dbReference>
<dbReference type="GO" id="GO:0016787">
    <property type="term" value="F:hydrolase activity"/>
    <property type="evidence" value="ECO:0007669"/>
    <property type="project" value="UniProtKB-KW"/>
</dbReference>
<dbReference type="GO" id="GO:0005576">
    <property type="term" value="C:extracellular region"/>
    <property type="evidence" value="ECO:0007669"/>
    <property type="project" value="UniProtKB-SubCell"/>
</dbReference>
<keyword evidence="5 16" id="KW-0732">Signal</keyword>
<keyword evidence="12" id="KW-0624">Polysaccharide degradation</keyword>
<dbReference type="Pfam" id="PF03443">
    <property type="entry name" value="AA9"/>
    <property type="match status" value="1"/>
</dbReference>